<name>A0ABR9AH19_9BACT</name>
<accession>A0ABR9AH19</accession>
<gene>
    <name evidence="1" type="ORF">IFO69_04820</name>
</gene>
<reference evidence="1 2" key="1">
    <citation type="submission" date="2020-09" db="EMBL/GenBank/DDBJ databases">
        <title>Echinicola sp. CAU 1574 isolated from sand of Sido Beach.</title>
        <authorList>
            <person name="Kim W."/>
        </authorList>
    </citation>
    <scope>NUCLEOTIDE SEQUENCE [LARGE SCALE GENOMIC DNA]</scope>
    <source>
        <strain evidence="1 2">CAU 1574</strain>
    </source>
</reference>
<evidence type="ECO:0000313" key="1">
    <source>
        <dbReference type="EMBL" id="MBD8488063.1"/>
    </source>
</evidence>
<dbReference type="EMBL" id="JACYTQ010000001">
    <property type="protein sequence ID" value="MBD8488063.1"/>
    <property type="molecule type" value="Genomic_DNA"/>
</dbReference>
<evidence type="ECO:0000313" key="2">
    <source>
        <dbReference type="Proteomes" id="UP000647133"/>
    </source>
</evidence>
<dbReference type="RefSeq" id="WP_192008839.1">
    <property type="nucleotide sequence ID" value="NZ_JACYTQ010000001.1"/>
</dbReference>
<organism evidence="1 2">
    <name type="scientific">Echinicola arenosa</name>
    <dbReference type="NCBI Taxonomy" id="2774144"/>
    <lineage>
        <taxon>Bacteria</taxon>
        <taxon>Pseudomonadati</taxon>
        <taxon>Bacteroidota</taxon>
        <taxon>Cytophagia</taxon>
        <taxon>Cytophagales</taxon>
        <taxon>Cyclobacteriaceae</taxon>
        <taxon>Echinicola</taxon>
    </lineage>
</organism>
<proteinExistence type="predicted"/>
<keyword evidence="2" id="KW-1185">Reference proteome</keyword>
<dbReference type="InterPro" id="IPR021272">
    <property type="entry name" value="DUF2851"/>
</dbReference>
<protein>
    <submittedName>
        <fullName evidence="1">DUF2851 family protein</fullName>
    </submittedName>
</protein>
<dbReference type="Proteomes" id="UP000647133">
    <property type="component" value="Unassembled WGS sequence"/>
</dbReference>
<sequence length="432" mass="50121">MNFQENFIQAVWKYQYFEKLDLKTVSGVPLSVKKIGYHNFHEGPDFLESQIILGNIEYHGNIEVHLKSSGWNAHGHEQDDNYESVILHVVWEHDTDIKHKDGTLIPTLELKGRVFLDVIRNYERLIAPSKGLLCGEFLDSVGDIIKFSMLEKALVERLYEKANVIKKEVELTAGDWEEVTYRWLFYCFGFKVNSSAMLKLARSLPYKILKKHSGQPLVQEALLLGQAGFHQRDVEISDDYTSFVKREYGFYQSKYGLSEPFFSSEWKFMSVRPSNYPSVRIAQLASILSHGPNLFSALKEEVNSVEDLLPIFQVKPSNYWEHHYQLGKASLKSQNRVLSKRMINLLGINFVVPLWFAYGNYTDDPAWKERCFDFLQGVPAEENSIVRSYLQENWQPQNAFDSQAMIGMHHHYCSQKKCLDCKIGQNLLRPRK</sequence>
<comment type="caution">
    <text evidence="1">The sequence shown here is derived from an EMBL/GenBank/DDBJ whole genome shotgun (WGS) entry which is preliminary data.</text>
</comment>
<dbReference type="Pfam" id="PF11013">
    <property type="entry name" value="DUF2851"/>
    <property type="match status" value="1"/>
</dbReference>